<feature type="compositionally biased region" description="Basic and acidic residues" evidence="2">
    <location>
        <begin position="1063"/>
        <end position="1098"/>
    </location>
</feature>
<evidence type="ECO:0000256" key="1">
    <source>
        <dbReference type="PROSITE-ProRule" id="PRU00176"/>
    </source>
</evidence>
<dbReference type="Proteomes" id="UP000076359">
    <property type="component" value="Chromosome 7"/>
</dbReference>
<dbReference type="AlphaFoldDB" id="A0A151LMT7"/>
<feature type="compositionally biased region" description="Acidic residues" evidence="2">
    <location>
        <begin position="811"/>
        <end position="820"/>
    </location>
</feature>
<dbReference type="CDD" id="cd00590">
    <property type="entry name" value="RRM_SF"/>
    <property type="match status" value="1"/>
</dbReference>
<dbReference type="Gene3D" id="3.30.70.330">
    <property type="match status" value="2"/>
</dbReference>
<dbReference type="KEGG" id="prei:PRSY57_0721100"/>
<feature type="region of interest" description="Disordered" evidence="2">
    <location>
        <begin position="1018"/>
        <end position="1098"/>
    </location>
</feature>
<dbReference type="VEuPathDB" id="PlasmoDB:PRCDC_0721100"/>
<feature type="region of interest" description="Disordered" evidence="2">
    <location>
        <begin position="673"/>
        <end position="841"/>
    </location>
</feature>
<feature type="domain" description="RRM" evidence="3">
    <location>
        <begin position="886"/>
        <end position="962"/>
    </location>
</feature>
<feature type="region of interest" description="Disordered" evidence="2">
    <location>
        <begin position="985"/>
        <end position="1004"/>
    </location>
</feature>
<feature type="region of interest" description="Disordered" evidence="2">
    <location>
        <begin position="335"/>
        <end position="427"/>
    </location>
</feature>
<dbReference type="SUPFAM" id="SSF54928">
    <property type="entry name" value="RNA-binding domain, RBD"/>
    <property type="match status" value="2"/>
</dbReference>
<name>A0A151LMT7_PLARE</name>
<accession>A0A151LMT7</accession>
<dbReference type="FunFam" id="3.30.70.330:FF:000668">
    <property type="entry name" value="RNA-binding protein"/>
    <property type="match status" value="1"/>
</dbReference>
<proteinExistence type="predicted"/>
<dbReference type="RefSeq" id="XP_012762319.2">
    <property type="nucleotide sequence ID" value="XM_012906865.2"/>
</dbReference>
<keyword evidence="1" id="KW-0694">RNA-binding</keyword>
<gene>
    <name evidence="4" type="ORF">PRSY57_0721100</name>
</gene>
<dbReference type="SMART" id="SM00360">
    <property type="entry name" value="RRM"/>
    <property type="match status" value="2"/>
</dbReference>
<feature type="compositionally biased region" description="Basic and acidic residues" evidence="2">
    <location>
        <begin position="821"/>
        <end position="832"/>
    </location>
</feature>
<dbReference type="GeneID" id="24530460"/>
<organism evidence="4 5">
    <name type="scientific">Plasmodium reichenowi</name>
    <dbReference type="NCBI Taxonomy" id="5854"/>
    <lineage>
        <taxon>Eukaryota</taxon>
        <taxon>Sar</taxon>
        <taxon>Alveolata</taxon>
        <taxon>Apicomplexa</taxon>
        <taxon>Aconoidasida</taxon>
        <taxon>Haemosporida</taxon>
        <taxon>Plasmodiidae</taxon>
        <taxon>Plasmodium</taxon>
        <taxon>Plasmodium (Laverania)</taxon>
    </lineage>
</organism>
<feature type="compositionally biased region" description="Acidic residues" evidence="2">
    <location>
        <begin position="761"/>
        <end position="803"/>
    </location>
</feature>
<feature type="compositionally biased region" description="Low complexity" evidence="2">
    <location>
        <begin position="395"/>
        <end position="427"/>
    </location>
</feature>
<feature type="compositionally biased region" description="Low complexity" evidence="2">
    <location>
        <begin position="366"/>
        <end position="376"/>
    </location>
</feature>
<dbReference type="InterPro" id="IPR012677">
    <property type="entry name" value="Nucleotide-bd_a/b_plait_sf"/>
</dbReference>
<dbReference type="VEuPathDB" id="PlasmoDB:PRG01_0722800"/>
<evidence type="ECO:0000313" key="5">
    <source>
        <dbReference type="Proteomes" id="UP000076359"/>
    </source>
</evidence>
<feature type="region of interest" description="Disordered" evidence="2">
    <location>
        <begin position="1"/>
        <end position="48"/>
    </location>
</feature>
<reference evidence="4 5" key="1">
    <citation type="journal article" date="2016" name="Nat. Commun.">
        <title>Genomes of cryptic chimpanzee Plasmodium species reveal key evolutionary events leading to human malaria.</title>
        <authorList>
            <person name="Sundararaman S.A."/>
            <person name="Plenderleith L.J."/>
            <person name="Liu W."/>
            <person name="Loy D.E."/>
            <person name="Learn G.H."/>
            <person name="Li Y."/>
            <person name="Shaw K.S."/>
            <person name="Ayouba A."/>
            <person name="Peeters M."/>
            <person name="Speede S."/>
            <person name="Shaw G.M."/>
            <person name="Bushman F.D."/>
            <person name="Brisson D."/>
            <person name="Rayner J.C."/>
            <person name="Sharp P.M."/>
            <person name="Hahn B.H."/>
        </authorList>
    </citation>
    <scope>NUCLEOTIDE SEQUENCE [LARGE SCALE GENOMIC DNA]</scope>
    <source>
        <strain evidence="4 5">SY57</strain>
    </source>
</reference>
<dbReference type="Pfam" id="PF00076">
    <property type="entry name" value="RRM_1"/>
    <property type="match status" value="1"/>
</dbReference>
<dbReference type="InterPro" id="IPR035979">
    <property type="entry name" value="RBD_domain_sf"/>
</dbReference>
<dbReference type="GO" id="GO:0003723">
    <property type="term" value="F:RNA binding"/>
    <property type="evidence" value="ECO:0007669"/>
    <property type="project" value="UniProtKB-UniRule"/>
</dbReference>
<comment type="caution">
    <text evidence="4">The sequence shown here is derived from an EMBL/GenBank/DDBJ whole genome shotgun (WGS) entry which is preliminary data.</text>
</comment>
<dbReference type="EMBL" id="LVLA01000008">
    <property type="protein sequence ID" value="KYO00545.1"/>
    <property type="molecule type" value="Genomic_DNA"/>
</dbReference>
<sequence length="1252" mass="148804">MWGLVKSSSKKNINNEEINNDETIDYDEEGEEEKKNVTNNMNGNTNVDETKYEDTLKDEKGNVMDVDKDDMENTECILNSDEINKKIESVLNNLSSDEEEEGEVVEDEIPYERVNEKNKENKEIILLNIYLELSNDHLEMLLKIFGTVEKIYMDDNEGVHAIYTSLSSAKKAKEFLDNLKIKNRRMQVIYGNYKKNSNMNHVDNKRNTYIYNMNNEYIEENINNDHIYLNNYVNKDRNNKHELYFKHYNDNSNILYDHLGNPIKKNVVLYKNKKYYMNNMKINNNSPLYKNHHMKGKNVLLKNNMFDSSLPMHLNNDYMMTSDGHIKISEVNKENNNDQQDIPDYFHHSNHFSHIPPPPPPTSLYNNNNDNDNNNNITNSHMGEYNDNHSDEDNNNNNNNNNLSYNNSRVNTNNSSYRGKNNNMQNEKNNYNKLIYNKYVNVPNDNIGNNLLHSKYNNNNNNFEMFNTSNYNFSYQKNNLSSHDYNNNNNYSKGLYSKHIPPPPFNEHNNFTTLSMSNINMKNKKENSNFINSHNDNDNKDNSLYNINEFIEINDNNPFNIHSEHIMKDNFLWITRKEEKVLNWSTHLSIEENHLDFLQSFNIYKLYNRYLLITNIPTNLRDTHKLKDYINNLLTIDKKYNACVDVIFFDAVKNNNQTLFYHDDINKDTQHVLQTTQEQKEEDHINSEQNIKQEGNTDEQEHIQSDHHDDKSNGNKEEPVELKEEEITQKGGRMKGQERAKAAPQKLRKMRGRAKTKKEEKEEEKDEEKDEEKEEEKEEEKDEEKEEEKEEEKDEEKDEEKEEEKEKQEQPEGEQNDDNIENEKNDPNDDSHNNGVSDWIDKKNDVNKNVYAHLTFRTIKNCTEAKKILEEKNFLVTYTSPHKPNNCLWVGNILKNYFFNTANILKTMFSYFGEIRNIKYVNDKNCFFLQYKNVESAVNARNHMFGIQISKSTILNIDFSILNEWENKQKINLSRKRFLDNNETQDRLENKYHRKNNPYADSKTMSLLKRNRYKKGYATTNSNNYYNNKYDDHNSKKKIHKDSNYLIDKKNNRTRKSKSYKSSHHEKSDNQRILKRKADDHEHYRDSKKNKRDYLDDHKHNYNDDNMFNDQYNSIHTDMEHDNSLDGKKEKIIAFYVNQKYKCDFVATLYEGDPKLKIYSKLNVETKSDIKNLKQIKSTCTNYAIWKLGPTPSQTKKFTHICDHFSKKKNIPVIINKECTIFIVPIKEEYLKDLQIENMEYMYAYVLETKKT</sequence>
<feature type="compositionally biased region" description="Low complexity" evidence="2">
    <location>
        <begin position="37"/>
        <end position="47"/>
    </location>
</feature>
<evidence type="ECO:0000259" key="3">
    <source>
        <dbReference type="PROSITE" id="PS50102"/>
    </source>
</evidence>
<feature type="compositionally biased region" description="Acidic residues" evidence="2">
    <location>
        <begin position="18"/>
        <end position="31"/>
    </location>
</feature>
<feature type="compositionally biased region" description="Basic and acidic residues" evidence="2">
    <location>
        <begin position="699"/>
        <end position="728"/>
    </location>
</feature>
<evidence type="ECO:0000256" key="2">
    <source>
        <dbReference type="SAM" id="MobiDB-lite"/>
    </source>
</evidence>
<dbReference type="PROSITE" id="PS50102">
    <property type="entry name" value="RRM"/>
    <property type="match status" value="1"/>
</dbReference>
<evidence type="ECO:0000313" key="4">
    <source>
        <dbReference type="EMBL" id="KYO00545.1"/>
    </source>
</evidence>
<feature type="compositionally biased region" description="Basic residues" evidence="2">
    <location>
        <begin position="1052"/>
        <end position="1062"/>
    </location>
</feature>
<feature type="compositionally biased region" description="Basic and acidic residues" evidence="2">
    <location>
        <begin position="1041"/>
        <end position="1051"/>
    </location>
</feature>
<feature type="compositionally biased region" description="Basic residues" evidence="2">
    <location>
        <begin position="746"/>
        <end position="756"/>
    </location>
</feature>
<feature type="compositionally biased region" description="Low complexity" evidence="2">
    <location>
        <begin position="1"/>
        <end position="17"/>
    </location>
</feature>
<dbReference type="InterPro" id="IPR000504">
    <property type="entry name" value="RRM_dom"/>
</dbReference>
<protein>
    <recommendedName>
        <fullName evidence="3">RRM domain-containing protein</fullName>
    </recommendedName>
</protein>